<dbReference type="STRING" id="1442368.A0A0D2GI66"/>
<dbReference type="PANTHER" id="PTHR46517:SF1">
    <property type="entry name" value="FRUCTOSE-2,6-BISPHOSPHATASE TIGAR"/>
    <property type="match status" value="1"/>
</dbReference>
<organism evidence="3 4">
    <name type="scientific">Fonsecaea pedrosoi CBS 271.37</name>
    <dbReference type="NCBI Taxonomy" id="1442368"/>
    <lineage>
        <taxon>Eukaryota</taxon>
        <taxon>Fungi</taxon>
        <taxon>Dikarya</taxon>
        <taxon>Ascomycota</taxon>
        <taxon>Pezizomycotina</taxon>
        <taxon>Eurotiomycetes</taxon>
        <taxon>Chaetothyriomycetidae</taxon>
        <taxon>Chaetothyriales</taxon>
        <taxon>Herpotrichiellaceae</taxon>
        <taxon>Fonsecaea</taxon>
    </lineage>
</organism>
<dbReference type="AlphaFoldDB" id="A0A0D2GI66"/>
<dbReference type="GO" id="GO:0004331">
    <property type="term" value="F:fructose-2,6-bisphosphate 2-phosphatase activity"/>
    <property type="evidence" value="ECO:0007669"/>
    <property type="project" value="TreeGrafter"/>
</dbReference>
<dbReference type="VEuPathDB" id="FungiDB:Z517_07109"/>
<dbReference type="SMART" id="SM00855">
    <property type="entry name" value="PGAM"/>
    <property type="match status" value="1"/>
</dbReference>
<feature type="binding site" evidence="2">
    <location>
        <position position="73"/>
    </location>
    <ligand>
        <name>substrate</name>
    </ligand>
</feature>
<dbReference type="GO" id="GO:0005829">
    <property type="term" value="C:cytosol"/>
    <property type="evidence" value="ECO:0007669"/>
    <property type="project" value="TreeGrafter"/>
</dbReference>
<evidence type="ECO:0000256" key="2">
    <source>
        <dbReference type="PIRSR" id="PIRSR613078-2"/>
    </source>
</evidence>
<keyword evidence="1" id="KW-0378">Hydrolase</keyword>
<protein>
    <recommendedName>
        <fullName evidence="5">Phosphoglycerate mutase</fullName>
    </recommendedName>
</protein>
<dbReference type="GeneID" id="25306599"/>
<dbReference type="HOGENOM" id="CLU_1156252_0_0_1"/>
<dbReference type="InterPro" id="IPR051695">
    <property type="entry name" value="Phosphoglycerate_Mutase"/>
</dbReference>
<dbReference type="PANTHER" id="PTHR46517">
    <property type="entry name" value="FRUCTOSE-2,6-BISPHOSPHATASE TIGAR"/>
    <property type="match status" value="1"/>
</dbReference>
<proteinExistence type="predicted"/>
<name>A0A0D2GI66_9EURO</name>
<feature type="binding site" evidence="2">
    <location>
        <begin position="23"/>
        <end position="30"/>
    </location>
    <ligand>
        <name>substrate</name>
    </ligand>
</feature>
<evidence type="ECO:0000256" key="1">
    <source>
        <dbReference type="ARBA" id="ARBA00022801"/>
    </source>
</evidence>
<dbReference type="Gene3D" id="3.40.50.1240">
    <property type="entry name" value="Phosphoglycerate mutase-like"/>
    <property type="match status" value="1"/>
</dbReference>
<reference evidence="3 4" key="1">
    <citation type="submission" date="2015-01" db="EMBL/GenBank/DDBJ databases">
        <title>The Genome Sequence of Fonsecaea pedrosoi CBS 271.37.</title>
        <authorList>
            <consortium name="The Broad Institute Genomics Platform"/>
            <person name="Cuomo C."/>
            <person name="de Hoog S."/>
            <person name="Gorbushina A."/>
            <person name="Stielow B."/>
            <person name="Teixiera M."/>
            <person name="Abouelleil A."/>
            <person name="Chapman S.B."/>
            <person name="Priest M."/>
            <person name="Young S.K."/>
            <person name="Wortman J."/>
            <person name="Nusbaum C."/>
            <person name="Birren B."/>
        </authorList>
    </citation>
    <scope>NUCLEOTIDE SEQUENCE [LARGE SCALE GENOMIC DNA]</scope>
    <source>
        <strain evidence="3 4">CBS 271.37</strain>
    </source>
</reference>
<dbReference type="Pfam" id="PF00300">
    <property type="entry name" value="His_Phos_1"/>
    <property type="match status" value="1"/>
</dbReference>
<sequence>MASPPQANGGGGGGGKLHVLFIRHGETQDNIDRILQGLRDTRLTEKGHREAQVLADKLRGQHIDAVYHSPLLRIVQTIKPLLADRADVQVHADRDLTGQALGELEGGSYVSIDMGNPRSADGGPGVELFDDFVRRLKRVFARIVGAEAPLVGERDRTVVIATHGVGITSLFKTLESSPSCDGFNPKFATRGPNAFEVRWTDSDDVARLVVPQPAQLPIKDGVLDWSSLSGQPFLIEVWGKKEKAL</sequence>
<dbReference type="InterPro" id="IPR029033">
    <property type="entry name" value="His_PPase_superfam"/>
</dbReference>
<dbReference type="EMBL" id="KN846972">
    <property type="protein sequence ID" value="KIW80493.1"/>
    <property type="molecule type" value="Genomic_DNA"/>
</dbReference>
<keyword evidence="4" id="KW-1185">Reference proteome</keyword>
<gene>
    <name evidence="3" type="ORF">Z517_07109</name>
</gene>
<evidence type="ECO:0000313" key="4">
    <source>
        <dbReference type="Proteomes" id="UP000053029"/>
    </source>
</evidence>
<evidence type="ECO:0000313" key="3">
    <source>
        <dbReference type="EMBL" id="KIW80493.1"/>
    </source>
</evidence>
<dbReference type="SUPFAM" id="SSF53254">
    <property type="entry name" value="Phosphoglycerate mutase-like"/>
    <property type="match status" value="1"/>
</dbReference>
<dbReference type="RefSeq" id="XP_013284301.1">
    <property type="nucleotide sequence ID" value="XM_013428847.1"/>
</dbReference>
<dbReference type="GO" id="GO:0043456">
    <property type="term" value="P:regulation of pentose-phosphate shunt"/>
    <property type="evidence" value="ECO:0007669"/>
    <property type="project" value="TreeGrafter"/>
</dbReference>
<accession>A0A0D2GI66</accession>
<dbReference type="InterPro" id="IPR013078">
    <property type="entry name" value="His_Pase_superF_clade-1"/>
</dbReference>
<dbReference type="GO" id="GO:0045820">
    <property type="term" value="P:negative regulation of glycolytic process"/>
    <property type="evidence" value="ECO:0007669"/>
    <property type="project" value="TreeGrafter"/>
</dbReference>
<dbReference type="CDD" id="cd07067">
    <property type="entry name" value="HP_PGM_like"/>
    <property type="match status" value="1"/>
</dbReference>
<evidence type="ECO:0008006" key="5">
    <source>
        <dbReference type="Google" id="ProtNLM"/>
    </source>
</evidence>
<dbReference type="OrthoDB" id="354304at2759"/>
<dbReference type="Proteomes" id="UP000053029">
    <property type="component" value="Unassembled WGS sequence"/>
</dbReference>